<protein>
    <submittedName>
        <fullName evidence="1">GNAT family N-acetyltransferase</fullName>
    </submittedName>
</protein>
<evidence type="ECO:0000313" key="1">
    <source>
        <dbReference type="EMBL" id="QIE58516.1"/>
    </source>
</evidence>
<proteinExistence type="predicted"/>
<organism evidence="1 2">
    <name type="scientific">Rasiella rasia</name>
    <dbReference type="NCBI Taxonomy" id="2744027"/>
    <lineage>
        <taxon>Bacteria</taxon>
        <taxon>Pseudomonadati</taxon>
        <taxon>Bacteroidota</taxon>
        <taxon>Flavobacteriia</taxon>
        <taxon>Flavobacteriales</taxon>
        <taxon>Flavobacteriaceae</taxon>
        <taxon>Rasiella</taxon>
    </lineage>
</organism>
<keyword evidence="2" id="KW-1185">Reference proteome</keyword>
<dbReference type="GO" id="GO:0016740">
    <property type="term" value="F:transferase activity"/>
    <property type="evidence" value="ECO:0007669"/>
    <property type="project" value="UniProtKB-KW"/>
</dbReference>
<dbReference type="Gene3D" id="3.40.630.30">
    <property type="match status" value="1"/>
</dbReference>
<dbReference type="InterPro" id="IPR016181">
    <property type="entry name" value="Acyl_CoA_acyltransferase"/>
</dbReference>
<gene>
    <name evidence="1" type="ORF">G5B37_02770</name>
</gene>
<dbReference type="Proteomes" id="UP000505306">
    <property type="component" value="Chromosome"/>
</dbReference>
<dbReference type="AlphaFoldDB" id="A0A6G6GIU7"/>
<accession>A0A6G6GIU7</accession>
<keyword evidence="1" id="KW-0808">Transferase</keyword>
<sequence length="390" mass="43920">MTTYSDSLTIYTSVNDIPSEQWNTVVQNKSIYLSLPYLKALEQSLSASIEFLFVLAKTQENVPILAGVFQLASFTYKKGAQANLLLKLFQDCKNSDESVSIKGLICGNIFATGAHGYAHTDLISKQSACELMAATAQTIKNDAAYDALFSVLLFKDFASENARQAEILKDFKYRDFQADVVMQLKLQPSWATFSDYLHSMKAKYRTKANSAYKKSQALTIQSLTVSQIVENESRLRALFENILSKSDYQYGEHYPNSFKALKESLGEAFICKGAFLDGELIGFSTAFENGTSLEASYVGIDYEHNTKYAVYERLLYDYVEEAIQRNVAHLHLGRTSELIKSALGAVPTEMTLFVKHRSKLKNALLKPIVDTISPSEYQLRRPFKTEYYTN</sequence>
<reference evidence="1 2" key="1">
    <citation type="submission" date="2020-02" db="EMBL/GenBank/DDBJ databases">
        <title>Complete genome sequence of Flavobacteriaceae bacterium.</title>
        <authorList>
            <person name="Kim S.-J."/>
            <person name="Kim Y.-S."/>
            <person name="Kim K.-H."/>
        </authorList>
    </citation>
    <scope>NUCLEOTIDE SEQUENCE [LARGE SCALE GENOMIC DNA]</scope>
    <source>
        <strain evidence="1 2">RR4-40</strain>
    </source>
</reference>
<name>A0A6G6GIU7_9FLAO</name>
<dbReference type="SUPFAM" id="SSF55729">
    <property type="entry name" value="Acyl-CoA N-acyltransferases (Nat)"/>
    <property type="match status" value="1"/>
</dbReference>
<dbReference type="RefSeq" id="WP_164678523.1">
    <property type="nucleotide sequence ID" value="NZ_CP049057.1"/>
</dbReference>
<dbReference type="KEGG" id="mgel:G5B37_02770"/>
<dbReference type="EMBL" id="CP049057">
    <property type="protein sequence ID" value="QIE58516.1"/>
    <property type="molecule type" value="Genomic_DNA"/>
</dbReference>
<evidence type="ECO:0000313" key="2">
    <source>
        <dbReference type="Proteomes" id="UP000505306"/>
    </source>
</evidence>